<name>A0A7R9GH17_9CRUS</name>
<dbReference type="InterPro" id="IPR013783">
    <property type="entry name" value="Ig-like_fold"/>
</dbReference>
<evidence type="ECO:0000256" key="7">
    <source>
        <dbReference type="SAM" id="MobiDB-lite"/>
    </source>
</evidence>
<accession>A0A7R9GH17</accession>
<dbReference type="OrthoDB" id="5973910at2759"/>
<keyword evidence="4" id="KW-0675">Receptor</keyword>
<keyword evidence="3" id="KW-1015">Disulfide bond</keyword>
<dbReference type="AlphaFoldDB" id="A0A7R9GH17"/>
<evidence type="ECO:0000256" key="6">
    <source>
        <dbReference type="ARBA" id="ARBA00023319"/>
    </source>
</evidence>
<dbReference type="EMBL" id="CAJPEX010003675">
    <property type="protein sequence ID" value="CAG0922429.1"/>
    <property type="molecule type" value="Genomic_DNA"/>
</dbReference>
<keyword evidence="2" id="KW-0472">Membrane</keyword>
<keyword evidence="6" id="KW-0393">Immunoglobulin domain</keyword>
<evidence type="ECO:0000259" key="9">
    <source>
        <dbReference type="Pfam" id="PF25609"/>
    </source>
</evidence>
<dbReference type="Pfam" id="PF25609">
    <property type="entry name" value="Unc5_NetrinR_N"/>
    <property type="match status" value="1"/>
</dbReference>
<dbReference type="InterPro" id="IPR057755">
    <property type="entry name" value="UNC5A-D-like_N"/>
</dbReference>
<feature type="region of interest" description="Disordered" evidence="7">
    <location>
        <begin position="41"/>
        <end position="102"/>
    </location>
</feature>
<evidence type="ECO:0000256" key="8">
    <source>
        <dbReference type="SAM" id="SignalP"/>
    </source>
</evidence>
<keyword evidence="5" id="KW-0325">Glycoprotein</keyword>
<dbReference type="EMBL" id="OA885712">
    <property type="protein sequence ID" value="CAD7282277.1"/>
    <property type="molecule type" value="Genomic_DNA"/>
</dbReference>
<feature type="domain" description="Netrin receptor UNC5A-D-like N-terminal" evidence="9">
    <location>
        <begin position="127"/>
        <end position="204"/>
    </location>
</feature>
<evidence type="ECO:0000256" key="3">
    <source>
        <dbReference type="ARBA" id="ARBA00023157"/>
    </source>
</evidence>
<feature type="chain" id="PRO_5036210757" description="Netrin receptor UNC5A-D-like N-terminal domain-containing protein" evidence="8">
    <location>
        <begin position="32"/>
        <end position="207"/>
    </location>
</feature>
<evidence type="ECO:0000313" key="10">
    <source>
        <dbReference type="EMBL" id="CAD7282277.1"/>
    </source>
</evidence>
<evidence type="ECO:0000256" key="1">
    <source>
        <dbReference type="ARBA" id="ARBA00004479"/>
    </source>
</evidence>
<evidence type="ECO:0000313" key="11">
    <source>
        <dbReference type="Proteomes" id="UP000678499"/>
    </source>
</evidence>
<feature type="compositionally biased region" description="Gly residues" evidence="7">
    <location>
        <begin position="56"/>
        <end position="66"/>
    </location>
</feature>
<feature type="compositionally biased region" description="Acidic residues" evidence="7">
    <location>
        <begin position="90"/>
        <end position="99"/>
    </location>
</feature>
<keyword evidence="11" id="KW-1185">Reference proteome</keyword>
<dbReference type="Proteomes" id="UP000678499">
    <property type="component" value="Unassembled WGS sequence"/>
</dbReference>
<evidence type="ECO:0000256" key="5">
    <source>
        <dbReference type="ARBA" id="ARBA00023180"/>
    </source>
</evidence>
<gene>
    <name evidence="10" type="ORF">NMOB1V02_LOCUS9906</name>
</gene>
<feature type="non-terminal residue" evidence="10">
    <location>
        <position position="1"/>
    </location>
</feature>
<comment type="subcellular location">
    <subcellularLocation>
        <location evidence="1">Membrane</location>
        <topology evidence="1">Single-pass type I membrane protein</topology>
    </subcellularLocation>
</comment>
<sequence>MSPDEPHVCRLLVMVLVLMLVLLLTRHVSDAGYAVLDEHQQATGPGSASFRHRGVVDGGGGGGGAAAGQRLRLDVDQHPPAGSSSRHNDDDDSSADDGGDGGGGEISRGLATIFCSRPAPFHGGPSRCVAAHALRVYFDCSGGWGQEKQDELTLVDPMTGIREVESSLEVTRAAVDQFYGGEFACRCAAWSSQRGEVLSRKAVVTNA</sequence>
<proteinExistence type="predicted"/>
<organism evidence="10">
    <name type="scientific">Notodromas monacha</name>
    <dbReference type="NCBI Taxonomy" id="399045"/>
    <lineage>
        <taxon>Eukaryota</taxon>
        <taxon>Metazoa</taxon>
        <taxon>Ecdysozoa</taxon>
        <taxon>Arthropoda</taxon>
        <taxon>Crustacea</taxon>
        <taxon>Oligostraca</taxon>
        <taxon>Ostracoda</taxon>
        <taxon>Podocopa</taxon>
        <taxon>Podocopida</taxon>
        <taxon>Cypridocopina</taxon>
        <taxon>Cypridoidea</taxon>
        <taxon>Cyprididae</taxon>
        <taxon>Notodromas</taxon>
    </lineage>
</organism>
<reference evidence="10" key="1">
    <citation type="submission" date="2020-11" db="EMBL/GenBank/DDBJ databases">
        <authorList>
            <person name="Tran Van P."/>
        </authorList>
    </citation>
    <scope>NUCLEOTIDE SEQUENCE</scope>
</reference>
<keyword evidence="8" id="KW-0732">Signal</keyword>
<protein>
    <recommendedName>
        <fullName evidence="9">Netrin receptor UNC5A-D-like N-terminal domain-containing protein</fullName>
    </recommendedName>
</protein>
<evidence type="ECO:0000256" key="2">
    <source>
        <dbReference type="ARBA" id="ARBA00023136"/>
    </source>
</evidence>
<evidence type="ECO:0000256" key="4">
    <source>
        <dbReference type="ARBA" id="ARBA00023170"/>
    </source>
</evidence>
<dbReference type="Gene3D" id="2.60.40.10">
    <property type="entry name" value="Immunoglobulins"/>
    <property type="match status" value="1"/>
</dbReference>
<feature type="signal peptide" evidence="8">
    <location>
        <begin position="1"/>
        <end position="31"/>
    </location>
</feature>